<dbReference type="EMBL" id="JAIVGD010000011">
    <property type="protein sequence ID" value="KAH0769007.1"/>
    <property type="molecule type" value="Genomic_DNA"/>
</dbReference>
<evidence type="ECO:0000313" key="4">
    <source>
        <dbReference type="EMBL" id="KAH0769007.1"/>
    </source>
</evidence>
<dbReference type="Proteomes" id="UP000826656">
    <property type="component" value="Unassembled WGS sequence"/>
</dbReference>
<dbReference type="PANTHER" id="PTHR37610">
    <property type="entry name" value="CCHC-TYPE DOMAIN-CONTAINING PROTEIN"/>
    <property type="match status" value="1"/>
</dbReference>
<evidence type="ECO:0000256" key="1">
    <source>
        <dbReference type="SAM" id="MobiDB-lite"/>
    </source>
</evidence>
<feature type="domain" description="Retrotransposon Copia-like N-terminal" evidence="3">
    <location>
        <begin position="32"/>
        <end position="76"/>
    </location>
</feature>
<sequence>MVTGTVVTPENTQTTGNTSNPLSNHTHPFFLHASDSPGMNLVNSPFNGKGYGGWKRSILIALSAKNKIGFIDGTQKELAPTSADFKLWSRCNDMVLSWLLNSLSKEIADSVIYSKTAKDLWQELEDRFGQSNGAQLYHLQKELSDLVQGSNDIAGYFTKIKRLWDELDALSTSVNCTCDCQCGGKAKMGKSLQDERLIQFLMGLNDVYAAGKSNILMLSPLPYVNHAYSLLMQDEKQREVYMSSHYLGNSTSFLATNQTTLGQKSGYYEAKQKKTNLVCSNCKKPGHFVDKCYRIIGFPSDFKFTKAKRFEGNVKSNAVFMEGT</sequence>
<gene>
    <name evidence="4" type="ORF">KY290_012988</name>
</gene>
<dbReference type="InterPro" id="IPR029472">
    <property type="entry name" value="Copia-like_N"/>
</dbReference>
<dbReference type="InterPro" id="IPR005162">
    <property type="entry name" value="Retrotrans_gag_dom"/>
</dbReference>
<name>A0ABQ7VND5_SOLTU</name>
<evidence type="ECO:0008006" key="6">
    <source>
        <dbReference type="Google" id="ProtNLM"/>
    </source>
</evidence>
<dbReference type="Pfam" id="PF14244">
    <property type="entry name" value="Retrotran_gag_3"/>
    <property type="match status" value="1"/>
</dbReference>
<feature type="region of interest" description="Disordered" evidence="1">
    <location>
        <begin position="1"/>
        <end position="27"/>
    </location>
</feature>
<accession>A0ABQ7VND5</accession>
<comment type="caution">
    <text evidence="4">The sequence shown here is derived from an EMBL/GenBank/DDBJ whole genome shotgun (WGS) entry which is preliminary data.</text>
</comment>
<keyword evidence="5" id="KW-1185">Reference proteome</keyword>
<evidence type="ECO:0000259" key="3">
    <source>
        <dbReference type="Pfam" id="PF14244"/>
    </source>
</evidence>
<dbReference type="InterPro" id="IPR036875">
    <property type="entry name" value="Znf_CCHC_sf"/>
</dbReference>
<evidence type="ECO:0000259" key="2">
    <source>
        <dbReference type="Pfam" id="PF03732"/>
    </source>
</evidence>
<protein>
    <recommendedName>
        <fullName evidence="6">Retrotransposon Copia-like N-terminal domain-containing protein</fullName>
    </recommendedName>
</protein>
<feature type="compositionally biased region" description="Polar residues" evidence="1">
    <location>
        <begin position="1"/>
        <end position="26"/>
    </location>
</feature>
<evidence type="ECO:0000313" key="5">
    <source>
        <dbReference type="Proteomes" id="UP000826656"/>
    </source>
</evidence>
<proteinExistence type="predicted"/>
<organism evidence="4 5">
    <name type="scientific">Solanum tuberosum</name>
    <name type="common">Potato</name>
    <dbReference type="NCBI Taxonomy" id="4113"/>
    <lineage>
        <taxon>Eukaryota</taxon>
        <taxon>Viridiplantae</taxon>
        <taxon>Streptophyta</taxon>
        <taxon>Embryophyta</taxon>
        <taxon>Tracheophyta</taxon>
        <taxon>Spermatophyta</taxon>
        <taxon>Magnoliopsida</taxon>
        <taxon>eudicotyledons</taxon>
        <taxon>Gunneridae</taxon>
        <taxon>Pentapetalae</taxon>
        <taxon>asterids</taxon>
        <taxon>lamiids</taxon>
        <taxon>Solanales</taxon>
        <taxon>Solanaceae</taxon>
        <taxon>Solanoideae</taxon>
        <taxon>Solaneae</taxon>
        <taxon>Solanum</taxon>
    </lineage>
</organism>
<dbReference type="PANTHER" id="PTHR37610:SF6">
    <property type="entry name" value="GAG-POLYPEPTIDE OF LTR COPIA-TYPE-RELATED"/>
    <property type="match status" value="1"/>
</dbReference>
<feature type="domain" description="Retrotransposon gag" evidence="2">
    <location>
        <begin position="96"/>
        <end position="194"/>
    </location>
</feature>
<reference evidence="4 5" key="1">
    <citation type="journal article" date="2021" name="bioRxiv">
        <title>Chromosome-scale and haplotype-resolved genome assembly of a tetraploid potato cultivar.</title>
        <authorList>
            <person name="Sun H."/>
            <person name="Jiao W.-B."/>
            <person name="Krause K."/>
            <person name="Campoy J.A."/>
            <person name="Goel M."/>
            <person name="Folz-Donahue K."/>
            <person name="Kukat C."/>
            <person name="Huettel B."/>
            <person name="Schneeberger K."/>
        </authorList>
    </citation>
    <scope>NUCLEOTIDE SEQUENCE [LARGE SCALE GENOMIC DNA]</scope>
    <source>
        <strain evidence="4">SolTubOtavaFocal</strain>
        <tissue evidence="4">Leaves</tissue>
    </source>
</reference>
<dbReference type="Pfam" id="PF03732">
    <property type="entry name" value="Retrotrans_gag"/>
    <property type="match status" value="1"/>
</dbReference>
<dbReference type="SUPFAM" id="SSF57756">
    <property type="entry name" value="Retrovirus zinc finger-like domains"/>
    <property type="match status" value="1"/>
</dbReference>